<feature type="domain" description="Retroviral polymerase SH3-like" evidence="2">
    <location>
        <begin position="360"/>
        <end position="413"/>
    </location>
</feature>
<dbReference type="Pfam" id="PF25597">
    <property type="entry name" value="SH3_retrovirus"/>
    <property type="match status" value="1"/>
</dbReference>
<evidence type="ECO:0000313" key="3">
    <source>
        <dbReference type="EMBL" id="RVW55344.1"/>
    </source>
</evidence>
<name>A0A438F5Q2_VITVI</name>
<dbReference type="Gene3D" id="3.30.559.10">
    <property type="entry name" value="Chloramphenicol acetyltransferase-like domain"/>
    <property type="match status" value="2"/>
</dbReference>
<dbReference type="AlphaFoldDB" id="A0A438F5Q2"/>
<keyword evidence="1" id="KW-0808">Transferase</keyword>
<reference evidence="3 4" key="1">
    <citation type="journal article" date="2018" name="PLoS Genet.">
        <title>Population sequencing reveals clonal diversity and ancestral inbreeding in the grapevine cultivar Chardonnay.</title>
        <authorList>
            <person name="Roach M.J."/>
            <person name="Johnson D.L."/>
            <person name="Bohlmann J."/>
            <person name="van Vuuren H.J."/>
            <person name="Jones S.J."/>
            <person name="Pretorius I.S."/>
            <person name="Schmidt S.A."/>
            <person name="Borneman A.R."/>
        </authorList>
    </citation>
    <scope>NUCLEOTIDE SEQUENCE [LARGE SCALE GENOMIC DNA]</scope>
    <source>
        <strain evidence="4">cv. Chardonnay</strain>
        <tissue evidence="3">Leaf</tissue>
    </source>
</reference>
<dbReference type="InterPro" id="IPR023213">
    <property type="entry name" value="CAT-like_dom_sf"/>
</dbReference>
<dbReference type="Pfam" id="PF02458">
    <property type="entry name" value="Transferase"/>
    <property type="match status" value="1"/>
</dbReference>
<gene>
    <name evidence="3" type="primary">RE1_179</name>
    <name evidence="3" type="ORF">CK203_078407</name>
</gene>
<accession>A0A438F5Q2</accession>
<evidence type="ECO:0000313" key="4">
    <source>
        <dbReference type="Proteomes" id="UP000288805"/>
    </source>
</evidence>
<dbReference type="PANTHER" id="PTHR31896">
    <property type="entry name" value="FAMILY REGULATORY PROTEIN, PUTATIVE (AFU_ORTHOLOGUE AFUA_3G14730)-RELATED"/>
    <property type="match status" value="1"/>
</dbReference>
<evidence type="ECO:0000256" key="1">
    <source>
        <dbReference type="ARBA" id="ARBA00022679"/>
    </source>
</evidence>
<organism evidence="3 4">
    <name type="scientific">Vitis vinifera</name>
    <name type="common">Grape</name>
    <dbReference type="NCBI Taxonomy" id="29760"/>
    <lineage>
        <taxon>Eukaryota</taxon>
        <taxon>Viridiplantae</taxon>
        <taxon>Streptophyta</taxon>
        <taxon>Embryophyta</taxon>
        <taxon>Tracheophyta</taxon>
        <taxon>Spermatophyta</taxon>
        <taxon>Magnoliopsida</taxon>
        <taxon>eudicotyledons</taxon>
        <taxon>Gunneridae</taxon>
        <taxon>Pentapetalae</taxon>
        <taxon>rosids</taxon>
        <taxon>Vitales</taxon>
        <taxon>Vitaceae</taxon>
        <taxon>Viteae</taxon>
        <taxon>Vitis</taxon>
    </lineage>
</organism>
<comment type="caution">
    <text evidence="3">The sequence shown here is derived from an EMBL/GenBank/DDBJ whole genome shotgun (WGS) entry which is preliminary data.</text>
</comment>
<dbReference type="InterPro" id="IPR057670">
    <property type="entry name" value="SH3_retrovirus"/>
</dbReference>
<evidence type="ECO:0000259" key="2">
    <source>
        <dbReference type="Pfam" id="PF25597"/>
    </source>
</evidence>
<dbReference type="GO" id="GO:0016740">
    <property type="term" value="F:transferase activity"/>
    <property type="evidence" value="ECO:0007669"/>
    <property type="project" value="UniProtKB-KW"/>
</dbReference>
<sequence>MPKICESNFVNVNGTNPSESTKRIELNPWELQYLLSALIQTGLLFRKPTPPQEHSIIDHLKTSISRTRLVLSIRRPPWHHPANGVTMGDILDPIYVPRIMSSFFPLHETRSFHGVSEPLLAVQVTELVDGIFVGCTMNHVVSDGTSFQHFFKIIQQSGYLDRALFNTYAKPSRGRIMSLKGILDNLHKGETTITEYMQLIKCAMMSFSSRMPLCQTMFYLQSYTMDYSFVPICSVNNSPSTFCLPTAYFSIDWLLDYGASHHVTSDLQNLFLHYDSTGHNDIMIGDDTSLPITHTGSSTLQSSPHSFLLHDDLRTGATLLIDNSKDGVYKWLTIHEKSKPLLIFASIKASTSNWHHHLGHPSTKLESKSKPCVFIGYSLSQSAYICLDPTIHKTYTSRHVKFVESIFPFATSNPPPYFSFIESGFSPHLSTLAPIGTPPLTISLASPPSGNLVPYLETQASNDNRGFICLLFFSSPNISVQMPCLCVPNPYPCQPTVSHSPPFTLLLLPILNPPSIPRVNPLNCHSMITRDKNNIVKPSTKLTMFATTHAEPITKPTCVS</sequence>
<dbReference type="InterPro" id="IPR051283">
    <property type="entry name" value="Sec_Metabolite_Acyltrans"/>
</dbReference>
<proteinExistence type="predicted"/>
<dbReference type="Proteomes" id="UP000288805">
    <property type="component" value="Unassembled WGS sequence"/>
</dbReference>
<protein>
    <submittedName>
        <fullName evidence="3">Retrovirus-related Pol polyprotein from transposon RE1</fullName>
    </submittedName>
</protein>
<dbReference type="PANTHER" id="PTHR31896:SF43">
    <property type="entry name" value="PROTEIN ENHANCED PSEUDOMONAS SUSCEPTIBILITY 1"/>
    <property type="match status" value="1"/>
</dbReference>
<dbReference type="EMBL" id="QGNW01001117">
    <property type="protein sequence ID" value="RVW55344.1"/>
    <property type="molecule type" value="Genomic_DNA"/>
</dbReference>